<dbReference type="AlphaFoldDB" id="A0A0H2W9K9"/>
<dbReference type="Proteomes" id="UP000006693">
    <property type="component" value="Chromosome 2"/>
</dbReference>
<feature type="compositionally biased region" description="Basic residues" evidence="1">
    <location>
        <begin position="42"/>
        <end position="55"/>
    </location>
</feature>
<protein>
    <submittedName>
        <fullName evidence="2">Uncharacterized protein</fullName>
    </submittedName>
</protein>
<organism evidence="2 3">
    <name type="scientific">Burkholderia mallei (strain ATCC 23344)</name>
    <dbReference type="NCBI Taxonomy" id="243160"/>
    <lineage>
        <taxon>Bacteria</taxon>
        <taxon>Pseudomonadati</taxon>
        <taxon>Pseudomonadota</taxon>
        <taxon>Betaproteobacteria</taxon>
        <taxon>Burkholderiales</taxon>
        <taxon>Burkholderiaceae</taxon>
        <taxon>Burkholderia</taxon>
        <taxon>pseudomallei group</taxon>
    </lineage>
</organism>
<proteinExistence type="predicted"/>
<name>A0A0H2W9K9_BURMA</name>
<feature type="compositionally biased region" description="Basic residues" evidence="1">
    <location>
        <begin position="87"/>
        <end position="122"/>
    </location>
</feature>
<sequence>MRGCSHPSCWPPEHRRHFFYPDCGGEDRPTQDRIGGNDGRRYRFQRPAHVTHARTRVPGAKLPRVDRDATPVGAPVPARRMDDAPRRARAPAHRAGREHRGGNRRGGRVARARTPVRRRRRAVLNARGRAERRPSS</sequence>
<evidence type="ECO:0000313" key="2">
    <source>
        <dbReference type="EMBL" id="AAU45827.1"/>
    </source>
</evidence>
<evidence type="ECO:0000256" key="1">
    <source>
        <dbReference type="SAM" id="MobiDB-lite"/>
    </source>
</evidence>
<evidence type="ECO:0000313" key="3">
    <source>
        <dbReference type="Proteomes" id="UP000006693"/>
    </source>
</evidence>
<feature type="region of interest" description="Disordered" evidence="1">
    <location>
        <begin position="1"/>
        <end position="136"/>
    </location>
</feature>
<reference evidence="2 3" key="1">
    <citation type="journal article" date="2004" name="Proc. Natl. Acad. Sci. U.S.A.">
        <title>Structural flexibility in the Burkholderia mallei genome.</title>
        <authorList>
            <person name="Nierman W.C."/>
            <person name="DeShazer D."/>
            <person name="Kim H.S."/>
            <person name="Tettelin H."/>
            <person name="Nelson K.E."/>
            <person name="Feldblyum T."/>
            <person name="Ulrich R.L."/>
            <person name="Ronning C.M."/>
            <person name="Brinkac L.M."/>
            <person name="Daugherty S.C."/>
            <person name="Davidsen T.D."/>
            <person name="Deboy R.T."/>
            <person name="Dimitrov G."/>
            <person name="Dodson R.J."/>
            <person name="Durkin A.S."/>
            <person name="Gwinn M.L."/>
            <person name="Haft D.H."/>
            <person name="Khouri H."/>
            <person name="Kolonay J.F."/>
            <person name="Madupu R."/>
            <person name="Mohammoud Y."/>
            <person name="Nelson W.C."/>
            <person name="Radune D."/>
            <person name="Romero C.M."/>
            <person name="Sarria S."/>
            <person name="Selengut J."/>
            <person name="Shamblin C."/>
            <person name="Sullivan S.A."/>
            <person name="White O."/>
            <person name="Yu Y."/>
            <person name="Zafar N."/>
            <person name="Zhou L."/>
            <person name="Fraser C.M."/>
        </authorList>
    </citation>
    <scope>NUCLEOTIDE SEQUENCE [LARGE SCALE GENOMIC DNA]</scope>
    <source>
        <strain evidence="2 3">ATCC 23344</strain>
    </source>
</reference>
<accession>A0A0H2W9K9</accession>
<gene>
    <name evidence="2" type="ordered locus">BMAA1805</name>
</gene>
<dbReference type="KEGG" id="bma:BMAA1805"/>
<keyword evidence="3" id="KW-1185">Reference proteome</keyword>
<dbReference type="HOGENOM" id="CLU_1871509_0_0_4"/>
<dbReference type="EMBL" id="CP000011">
    <property type="protein sequence ID" value="AAU45827.1"/>
    <property type="molecule type" value="Genomic_DNA"/>
</dbReference>